<protein>
    <submittedName>
        <fullName evidence="4">PiggyBac transposable element-derived protein 3-like</fullName>
    </submittedName>
</protein>
<feature type="region of interest" description="Disordered" evidence="1">
    <location>
        <begin position="41"/>
        <end position="63"/>
    </location>
</feature>
<organism evidence="3 4">
    <name type="scientific">Bactrocera dorsalis</name>
    <name type="common">Oriental fruit fly</name>
    <name type="synonym">Dacus dorsalis</name>
    <dbReference type="NCBI Taxonomy" id="27457"/>
    <lineage>
        <taxon>Eukaryota</taxon>
        <taxon>Metazoa</taxon>
        <taxon>Ecdysozoa</taxon>
        <taxon>Arthropoda</taxon>
        <taxon>Hexapoda</taxon>
        <taxon>Insecta</taxon>
        <taxon>Pterygota</taxon>
        <taxon>Neoptera</taxon>
        <taxon>Endopterygota</taxon>
        <taxon>Diptera</taxon>
        <taxon>Brachycera</taxon>
        <taxon>Muscomorpha</taxon>
        <taxon>Tephritoidea</taxon>
        <taxon>Tephritidae</taxon>
        <taxon>Bactrocera</taxon>
        <taxon>Bactrocera</taxon>
    </lineage>
</organism>
<dbReference type="Proteomes" id="UP001652620">
    <property type="component" value="Chromosome 5"/>
</dbReference>
<keyword evidence="3" id="KW-1185">Reference proteome</keyword>
<proteinExistence type="predicted"/>
<dbReference type="Pfam" id="PF13843">
    <property type="entry name" value="DDE_Tnp_1_7"/>
    <property type="match status" value="1"/>
</dbReference>
<dbReference type="PANTHER" id="PTHR47055:SF3">
    <property type="entry name" value="PHORBOL-ESTER_DAG-TYPE DOMAIN-CONTAINING PROTEIN"/>
    <property type="match status" value="1"/>
</dbReference>
<feature type="region of interest" description="Disordered" evidence="1">
    <location>
        <begin position="125"/>
        <end position="154"/>
    </location>
</feature>
<sequence>MTKNANFDRNNRRLNTQEVIDYLNDFCDSDEEDSPAALYILPPDNENGAISGEDDGDEDDVGKPEDICVGQLKAPCELVMSSGKRVLTIDNDDEEDDLEVADSVLIDILENSTQNLQTNLLEEQGEMSIEPSSSQPETYVSGLRKVKPTPSSVPPPLLRKESHFTWVEDNSDGLIPIFPSRNFEDCKVKPHEQLEKFFDDELIEHIINESRRYAIFLGKPNPQITSAELKVFIAILLVSGYNGRSTFKSFWSVDNDMRNEMVYLAMRRNRFEEILRFLHFEDSCKKITDGDKMWKLRSLTDHLKSNMLKHFHPEQQLSFDESMISYFGRHGCKQFIKGKPLRFGYKVWSLCTISGYLVNFEIYQGNNPRANSTYEQTFGKCAAPLLNMIDDFTPAVQNLPFSFYFDNLFTSVPLLVYLKARGYTATGTIRENRLPKSCPIEHKKILKNKERGHIESTKLKEANIFLTKWNDNAVVSIASTTYGANPVTNAVRYSQKQKKFIDVPRPLVIKEYNKYMSGVDRMDQNVESVVKIVLFHNLPA</sequence>
<dbReference type="InterPro" id="IPR029526">
    <property type="entry name" value="PGBD"/>
</dbReference>
<evidence type="ECO:0000313" key="4">
    <source>
        <dbReference type="RefSeq" id="XP_049313796.1"/>
    </source>
</evidence>
<evidence type="ECO:0000313" key="3">
    <source>
        <dbReference type="Proteomes" id="UP001652620"/>
    </source>
</evidence>
<evidence type="ECO:0000259" key="2">
    <source>
        <dbReference type="Pfam" id="PF13843"/>
    </source>
</evidence>
<dbReference type="RefSeq" id="XP_049313796.1">
    <property type="nucleotide sequence ID" value="XM_049457839.1"/>
</dbReference>
<accession>A0ABM3JX76</accession>
<feature type="domain" description="PiggyBac transposable element-derived protein" evidence="2">
    <location>
        <begin position="190"/>
        <end position="528"/>
    </location>
</feature>
<reference evidence="4" key="1">
    <citation type="submission" date="2025-08" db="UniProtKB">
        <authorList>
            <consortium name="RefSeq"/>
        </authorList>
    </citation>
    <scope>IDENTIFICATION</scope>
    <source>
        <tissue evidence="4">Adult</tissue>
    </source>
</reference>
<name>A0ABM3JX76_BACDO</name>
<evidence type="ECO:0000256" key="1">
    <source>
        <dbReference type="SAM" id="MobiDB-lite"/>
    </source>
</evidence>
<dbReference type="GeneID" id="125778718"/>
<gene>
    <name evidence="4" type="primary">LOC125778718</name>
</gene>
<dbReference type="InterPro" id="IPR052638">
    <property type="entry name" value="PiggyBac_TE-derived"/>
</dbReference>
<dbReference type="PANTHER" id="PTHR47055">
    <property type="entry name" value="DDE_TNP_1_7 DOMAIN-CONTAINING PROTEIN"/>
    <property type="match status" value="1"/>
</dbReference>